<gene>
    <name evidence="1" type="ORF">EXD98_06535</name>
</gene>
<evidence type="ECO:0000313" key="1">
    <source>
        <dbReference type="EMBL" id="RZH32839.1"/>
    </source>
</evidence>
<reference evidence="1 2" key="1">
    <citation type="submission" date="2019-02" db="EMBL/GenBank/DDBJ databases">
        <title>The Batch Genome Submission of Acinetobacter spp. strains.</title>
        <authorList>
            <person name="Qin J."/>
            <person name="Hu Y."/>
            <person name="Ye H."/>
            <person name="Wei L."/>
            <person name="Feng Y."/>
            <person name="Zong Z."/>
        </authorList>
    </citation>
    <scope>NUCLEOTIDE SEQUENCE [LARGE SCALE GENOMIC DNA]</scope>
    <source>
        <strain evidence="1 2">WCHAP100012</strain>
    </source>
</reference>
<protein>
    <recommendedName>
        <fullName evidence="3">RiboL-PSP-HEPN domain-containing protein</fullName>
    </recommendedName>
</protein>
<evidence type="ECO:0008006" key="3">
    <source>
        <dbReference type="Google" id="ProtNLM"/>
    </source>
</evidence>
<name>A0AAE8GG16_ACIPI</name>
<dbReference type="Proteomes" id="UP000294065">
    <property type="component" value="Unassembled WGS sequence"/>
</dbReference>
<dbReference type="RefSeq" id="WP_165382230.1">
    <property type="nucleotide sequence ID" value="NZ_CP185815.1"/>
</dbReference>
<proteinExistence type="predicted"/>
<organism evidence="1 2">
    <name type="scientific">Acinetobacter pittii</name>
    <name type="common">Acinetobacter genomosp. 3</name>
    <dbReference type="NCBI Taxonomy" id="48296"/>
    <lineage>
        <taxon>Bacteria</taxon>
        <taxon>Pseudomonadati</taxon>
        <taxon>Pseudomonadota</taxon>
        <taxon>Gammaproteobacteria</taxon>
        <taxon>Moraxellales</taxon>
        <taxon>Moraxellaceae</taxon>
        <taxon>Acinetobacter</taxon>
        <taxon>Acinetobacter calcoaceticus/baumannii complex</taxon>
    </lineage>
</organism>
<evidence type="ECO:0000313" key="2">
    <source>
        <dbReference type="Proteomes" id="UP000294065"/>
    </source>
</evidence>
<dbReference type="EMBL" id="SGTH01000001">
    <property type="protein sequence ID" value="RZH32839.1"/>
    <property type="molecule type" value="Genomic_DNA"/>
</dbReference>
<comment type="caution">
    <text evidence="1">The sequence shown here is derived from an EMBL/GenBank/DDBJ whole genome shotgun (WGS) entry which is preliminary data.</text>
</comment>
<accession>A0AAE8GG16</accession>
<sequence>MSNFLNYKNLSTKSICDAAMSFDLARSAEKMMNWEYIGDDNPAWKDGPYLSSPANKKQIDRSHPYCMRSSIYMRAIAGIVVENEFNGTGKTKIPASQLDPYKSRVEPIISKLVIIEQFELFKAFMICCDGPYNKKQVNKWVGKLPQEILDKISSLTLRRNELTHDTDYELPTMKEAVEFFYALRFICGKYFDENSPNFVFI</sequence>
<dbReference type="AlphaFoldDB" id="A0AAE8GG16"/>